<dbReference type="Proteomes" id="UP001194580">
    <property type="component" value="Unassembled WGS sequence"/>
</dbReference>
<evidence type="ECO:0000256" key="1">
    <source>
        <dbReference type="SAM" id="Coils"/>
    </source>
</evidence>
<feature type="non-terminal residue" evidence="2">
    <location>
        <position position="1"/>
    </location>
</feature>
<gene>
    <name evidence="2" type="ORF">BGZ95_011461</name>
</gene>
<accession>A0AAD4D9U9</accession>
<dbReference type="EMBL" id="JAAAIL010000865">
    <property type="protein sequence ID" value="KAG0272758.1"/>
    <property type="molecule type" value="Genomic_DNA"/>
</dbReference>
<dbReference type="Gene3D" id="3.80.10.10">
    <property type="entry name" value="Ribonuclease Inhibitor"/>
    <property type="match status" value="1"/>
</dbReference>
<dbReference type="AlphaFoldDB" id="A0AAD4D9U9"/>
<keyword evidence="1" id="KW-0175">Coiled coil</keyword>
<sequence>VIRTADTVGYGGKFIHKHGRFIESVTVGTPLALKYLLQPECVNLQEVTTMSPLVNHYWSVRGMPNDFSRYRAMPKNDAELSKFRGQLGYENSNRTVTQIWISLFTQNPGLRRITFSILPGSGKEAARLARAMGNLAQLEEVYIKFIRDWGVLEALLDFCPQVRKITIETFSNKYSNPNQTFRSRDNFNEITDEPKTQVRELDLFSRGRIQRLPWIVPVLWRCPLLESLIIPMHQSQDMFPVVVRAIVEHCPEIRHLYVRIEGKHNSPVTVAALATLLNTGCPRLTSLGLYDAADIFLLERHFMNEGLRQRLEQFVCTSGSRRNDVPGTELVFGVLTVCPNLRVFKAQWMTMNVMEFLEMDVACLGTLETLYLRLRYPKSSLSQVEDAGVQVAEKDEEEERPEAIEANEESKEQADRLYRLHIQSRILDKVAQFTALKKLCLGSHPKEDPFQENVLHLEIGEAEEEKRELLQRFVQMRRLETLKVDGVDYSRRIRRMRC</sequence>
<reference evidence="2" key="1">
    <citation type="journal article" date="2020" name="Fungal Divers.">
        <title>Resolving the Mortierellaceae phylogeny through synthesis of multi-gene phylogenetics and phylogenomics.</title>
        <authorList>
            <person name="Vandepol N."/>
            <person name="Liber J."/>
            <person name="Desiro A."/>
            <person name="Na H."/>
            <person name="Kennedy M."/>
            <person name="Barry K."/>
            <person name="Grigoriev I.V."/>
            <person name="Miller A.N."/>
            <person name="O'Donnell K."/>
            <person name="Stajich J.E."/>
            <person name="Bonito G."/>
        </authorList>
    </citation>
    <scope>NUCLEOTIDE SEQUENCE</scope>
    <source>
        <strain evidence="2">NRRL 28262</strain>
    </source>
</reference>
<evidence type="ECO:0000313" key="2">
    <source>
        <dbReference type="EMBL" id="KAG0272758.1"/>
    </source>
</evidence>
<evidence type="ECO:0000313" key="3">
    <source>
        <dbReference type="Proteomes" id="UP001194580"/>
    </source>
</evidence>
<dbReference type="InterPro" id="IPR032675">
    <property type="entry name" value="LRR_dom_sf"/>
</dbReference>
<proteinExistence type="predicted"/>
<keyword evidence="3" id="KW-1185">Reference proteome</keyword>
<name>A0AAD4D9U9_9FUNG</name>
<comment type="caution">
    <text evidence="2">The sequence shown here is derived from an EMBL/GenBank/DDBJ whole genome shotgun (WGS) entry which is preliminary data.</text>
</comment>
<feature type="coiled-coil region" evidence="1">
    <location>
        <begin position="452"/>
        <end position="479"/>
    </location>
</feature>
<protein>
    <submittedName>
        <fullName evidence="2">Uncharacterized protein</fullName>
    </submittedName>
</protein>
<organism evidence="2 3">
    <name type="scientific">Linnemannia exigua</name>
    <dbReference type="NCBI Taxonomy" id="604196"/>
    <lineage>
        <taxon>Eukaryota</taxon>
        <taxon>Fungi</taxon>
        <taxon>Fungi incertae sedis</taxon>
        <taxon>Mucoromycota</taxon>
        <taxon>Mortierellomycotina</taxon>
        <taxon>Mortierellomycetes</taxon>
        <taxon>Mortierellales</taxon>
        <taxon>Mortierellaceae</taxon>
        <taxon>Linnemannia</taxon>
    </lineage>
</organism>
<dbReference type="SUPFAM" id="SSF52047">
    <property type="entry name" value="RNI-like"/>
    <property type="match status" value="1"/>
</dbReference>